<gene>
    <name evidence="1" type="ORF">AAFF_G00274870</name>
</gene>
<protein>
    <submittedName>
        <fullName evidence="1">Uncharacterized protein</fullName>
    </submittedName>
</protein>
<name>A0AAD7SRU0_9TELE</name>
<proteinExistence type="predicted"/>
<dbReference type="Proteomes" id="UP001221898">
    <property type="component" value="Unassembled WGS sequence"/>
</dbReference>
<evidence type="ECO:0000313" key="2">
    <source>
        <dbReference type="Proteomes" id="UP001221898"/>
    </source>
</evidence>
<reference evidence="1" key="1">
    <citation type="journal article" date="2023" name="Science">
        <title>Genome structures resolve the early diversification of teleost fishes.</title>
        <authorList>
            <person name="Parey E."/>
            <person name="Louis A."/>
            <person name="Montfort J."/>
            <person name="Bouchez O."/>
            <person name="Roques C."/>
            <person name="Iampietro C."/>
            <person name="Lluch J."/>
            <person name="Castinel A."/>
            <person name="Donnadieu C."/>
            <person name="Desvignes T."/>
            <person name="Floi Bucao C."/>
            <person name="Jouanno E."/>
            <person name="Wen M."/>
            <person name="Mejri S."/>
            <person name="Dirks R."/>
            <person name="Jansen H."/>
            <person name="Henkel C."/>
            <person name="Chen W.J."/>
            <person name="Zahm M."/>
            <person name="Cabau C."/>
            <person name="Klopp C."/>
            <person name="Thompson A.W."/>
            <person name="Robinson-Rechavi M."/>
            <person name="Braasch I."/>
            <person name="Lecointre G."/>
            <person name="Bobe J."/>
            <person name="Postlethwait J.H."/>
            <person name="Berthelot C."/>
            <person name="Roest Crollius H."/>
            <person name="Guiguen Y."/>
        </authorList>
    </citation>
    <scope>NUCLEOTIDE SEQUENCE</scope>
    <source>
        <strain evidence="1">NC1722</strain>
    </source>
</reference>
<dbReference type="EMBL" id="JAINUG010000038">
    <property type="protein sequence ID" value="KAJ8407630.1"/>
    <property type="molecule type" value="Genomic_DNA"/>
</dbReference>
<organism evidence="1 2">
    <name type="scientific">Aldrovandia affinis</name>
    <dbReference type="NCBI Taxonomy" id="143900"/>
    <lineage>
        <taxon>Eukaryota</taxon>
        <taxon>Metazoa</taxon>
        <taxon>Chordata</taxon>
        <taxon>Craniata</taxon>
        <taxon>Vertebrata</taxon>
        <taxon>Euteleostomi</taxon>
        <taxon>Actinopterygii</taxon>
        <taxon>Neopterygii</taxon>
        <taxon>Teleostei</taxon>
        <taxon>Notacanthiformes</taxon>
        <taxon>Halosauridae</taxon>
        <taxon>Aldrovandia</taxon>
    </lineage>
</organism>
<keyword evidence="2" id="KW-1185">Reference proteome</keyword>
<sequence length="122" mass="13101">MTLRALARNAPRGLRECLMGRLTTCRAAPKTARDHMLFGQEQTVATICTIGAPGAWRPDEMGGCPSPHAVAVAPLAQAEITRRGKKYARGQCSRYFFGRAIVAPAHGNAMGGGGRPTRNRRV</sequence>
<comment type="caution">
    <text evidence="1">The sequence shown here is derived from an EMBL/GenBank/DDBJ whole genome shotgun (WGS) entry which is preliminary data.</text>
</comment>
<dbReference type="AlphaFoldDB" id="A0AAD7SRU0"/>
<evidence type="ECO:0000313" key="1">
    <source>
        <dbReference type="EMBL" id="KAJ8407630.1"/>
    </source>
</evidence>
<accession>A0AAD7SRU0</accession>